<proteinExistence type="predicted"/>
<evidence type="ECO:0000313" key="3">
    <source>
        <dbReference type="EMBL" id="QFT28499.1"/>
    </source>
</evidence>
<keyword evidence="1" id="KW-0472">Membrane</keyword>
<feature type="domain" description="TadE-like" evidence="2">
    <location>
        <begin position="8"/>
        <end position="50"/>
    </location>
</feature>
<sequence length="145" mass="16211">MMFRRDKGSQTIEFALIILPLMMLVLVGFELIRLMWVTMVFESAVSSAIRDARTMIPSPTVAEKMREHIAQFPLLSLDNIQVDAPSYADSVASLASGQLVSSPQAMLAQYRINYQFQYLLAPKFSESLPSVTSLSRTVLVSYDAQ</sequence>
<name>A0A5P9CQI3_9VIBR</name>
<evidence type="ECO:0000259" key="2">
    <source>
        <dbReference type="Pfam" id="PF07811"/>
    </source>
</evidence>
<accession>A0A5P9CQI3</accession>
<dbReference type="EMBL" id="CP045351">
    <property type="protein sequence ID" value="QFT28499.1"/>
    <property type="molecule type" value="Genomic_DNA"/>
</dbReference>
<feature type="transmembrane region" description="Helical" evidence="1">
    <location>
        <begin position="12"/>
        <end position="36"/>
    </location>
</feature>
<dbReference type="RefSeq" id="WP_152432488.1">
    <property type="nucleotide sequence ID" value="NZ_CBCSDK010000009.1"/>
</dbReference>
<keyword evidence="1" id="KW-1133">Transmembrane helix</keyword>
<organism evidence="3 4">
    <name type="scientific">Vibrio aquimaris</name>
    <dbReference type="NCBI Taxonomy" id="2587862"/>
    <lineage>
        <taxon>Bacteria</taxon>
        <taxon>Pseudomonadati</taxon>
        <taxon>Pseudomonadota</taxon>
        <taxon>Gammaproteobacteria</taxon>
        <taxon>Vibrionales</taxon>
        <taxon>Vibrionaceae</taxon>
        <taxon>Vibrio</taxon>
    </lineage>
</organism>
<reference evidence="3 4" key="1">
    <citation type="submission" date="2019-10" db="EMBL/GenBank/DDBJ databases">
        <title>Complete genome sequence of Vibrio sp. strain THAF100, isolated from non-filtered water from the water column of tank 6 of a marine aquarium containing stony-coral fragments. Water maintained at 26 degree C.</title>
        <authorList>
            <person name="Ruckert C."/>
            <person name="Franco A."/>
            <person name="Kalinowski J."/>
            <person name="Glaeser S."/>
        </authorList>
    </citation>
    <scope>NUCLEOTIDE SEQUENCE [LARGE SCALE GENOMIC DNA]</scope>
    <source>
        <strain evidence="3 4">THAF100</strain>
        <plasmid evidence="4">pthaf100_a</plasmid>
    </source>
</reference>
<protein>
    <submittedName>
        <fullName evidence="3">TadE-like protein</fullName>
    </submittedName>
</protein>
<dbReference type="InterPro" id="IPR012495">
    <property type="entry name" value="TadE-like_dom"/>
</dbReference>
<dbReference type="Proteomes" id="UP000326936">
    <property type="component" value="Plasmid pTHAF100_a"/>
</dbReference>
<keyword evidence="1" id="KW-0812">Transmembrane</keyword>
<evidence type="ECO:0000313" key="4">
    <source>
        <dbReference type="Proteomes" id="UP000326936"/>
    </source>
</evidence>
<dbReference type="AlphaFoldDB" id="A0A5P9CQI3"/>
<evidence type="ECO:0000256" key="1">
    <source>
        <dbReference type="SAM" id="Phobius"/>
    </source>
</evidence>
<keyword evidence="4" id="KW-1185">Reference proteome</keyword>
<gene>
    <name evidence="3" type="ORF">FIV01_19055</name>
</gene>
<keyword evidence="3" id="KW-0614">Plasmid</keyword>
<dbReference type="Pfam" id="PF07811">
    <property type="entry name" value="TadE"/>
    <property type="match status" value="1"/>
</dbReference>
<geneLocation type="plasmid" evidence="4">
    <name>pthaf100_a</name>
</geneLocation>
<dbReference type="KEGG" id="vaq:FIV01_19055"/>
<dbReference type="OrthoDB" id="5876298at2"/>